<evidence type="ECO:0000313" key="2">
    <source>
        <dbReference type="EMBL" id="TKA68952.1"/>
    </source>
</evidence>
<gene>
    <name evidence="2" type="ORF">B0A49_04658</name>
</gene>
<dbReference type="STRING" id="331657.A0A4U0WYP4"/>
<protein>
    <submittedName>
        <fullName evidence="2">Uncharacterized protein</fullName>
    </submittedName>
</protein>
<feature type="region of interest" description="Disordered" evidence="1">
    <location>
        <begin position="294"/>
        <end position="340"/>
    </location>
</feature>
<feature type="region of interest" description="Disordered" evidence="1">
    <location>
        <begin position="1"/>
        <end position="20"/>
    </location>
</feature>
<reference evidence="2 3" key="1">
    <citation type="submission" date="2017-03" db="EMBL/GenBank/DDBJ databases">
        <title>Genomes of endolithic fungi from Antarctica.</title>
        <authorList>
            <person name="Coleine C."/>
            <person name="Masonjones S."/>
            <person name="Stajich J.E."/>
        </authorList>
    </citation>
    <scope>NUCLEOTIDE SEQUENCE [LARGE SCALE GENOMIC DNA]</scope>
    <source>
        <strain evidence="2 3">CCFEE 5187</strain>
    </source>
</reference>
<proteinExistence type="predicted"/>
<dbReference type="EMBL" id="NAJN01000770">
    <property type="protein sequence ID" value="TKA68952.1"/>
    <property type="molecule type" value="Genomic_DNA"/>
</dbReference>
<dbReference type="AlphaFoldDB" id="A0A4U0WYP4"/>
<feature type="compositionally biased region" description="Low complexity" evidence="1">
    <location>
        <begin position="131"/>
        <end position="143"/>
    </location>
</feature>
<organism evidence="2 3">
    <name type="scientific">Cryomyces minteri</name>
    <dbReference type="NCBI Taxonomy" id="331657"/>
    <lineage>
        <taxon>Eukaryota</taxon>
        <taxon>Fungi</taxon>
        <taxon>Dikarya</taxon>
        <taxon>Ascomycota</taxon>
        <taxon>Pezizomycotina</taxon>
        <taxon>Dothideomycetes</taxon>
        <taxon>Dothideomycetes incertae sedis</taxon>
        <taxon>Cryomyces</taxon>
    </lineage>
</organism>
<feature type="compositionally biased region" description="Basic and acidic residues" evidence="1">
    <location>
        <begin position="316"/>
        <end position="338"/>
    </location>
</feature>
<keyword evidence="3" id="KW-1185">Reference proteome</keyword>
<sequence>MRKSGLLNISNPTTPPRNPLQQTTRIHFHMQLHLLHRPGRSTQFSYGHPHLLTARKPQLPSAGWKRTSTSFATPWKNGFVIFNSAGACISAINHLLDGASEIGGKSPLPASVTSPEDSHDLLAKPSEPESDTTTTSTITDVVPFPSTGDNEKPQSRTPEAVASIPVLSLVLPTPPLIPEDSPSKYGIRTNPSPVLRDHITIQKSRRKSGSGLHMFKDAATLHTTTSRLNTLHNTDRSVSAPVYSLIKPSGTATAPPITLSHLRCYHSHKVWHISRNTVAPVECMDVSRRLRGEVRKRGGGHGEVAEREGNGYVDVGGDRRSGERKGDGVGCCKSDRESPGAYEQLTKTNYVRVGHP</sequence>
<comment type="caution">
    <text evidence="2">The sequence shown here is derived from an EMBL/GenBank/DDBJ whole genome shotgun (WGS) entry which is preliminary data.</text>
</comment>
<accession>A0A4U0WYP4</accession>
<name>A0A4U0WYP4_9PEZI</name>
<evidence type="ECO:0000256" key="1">
    <source>
        <dbReference type="SAM" id="MobiDB-lite"/>
    </source>
</evidence>
<feature type="region of interest" description="Disordered" evidence="1">
    <location>
        <begin position="106"/>
        <end position="160"/>
    </location>
</feature>
<evidence type="ECO:0000313" key="3">
    <source>
        <dbReference type="Proteomes" id="UP000308768"/>
    </source>
</evidence>
<dbReference type="Proteomes" id="UP000308768">
    <property type="component" value="Unassembled WGS sequence"/>
</dbReference>